<dbReference type="STRING" id="461836.A0A0L0D6E2"/>
<name>A0A0L0D6E2_THETB</name>
<dbReference type="SMART" id="SM00213">
    <property type="entry name" value="UBQ"/>
    <property type="match status" value="1"/>
</dbReference>
<dbReference type="PANTHER" id="PTHR10562">
    <property type="entry name" value="SMALL UBIQUITIN-RELATED MODIFIER"/>
    <property type="match status" value="1"/>
</dbReference>
<feature type="domain" description="Ubiquitin-like" evidence="2">
    <location>
        <begin position="28"/>
        <end position="103"/>
    </location>
</feature>
<dbReference type="GeneID" id="25562926"/>
<proteinExistence type="predicted"/>
<dbReference type="Proteomes" id="UP000054408">
    <property type="component" value="Unassembled WGS sequence"/>
</dbReference>
<dbReference type="AlphaFoldDB" id="A0A0L0D6E2"/>
<dbReference type="SUPFAM" id="SSF54236">
    <property type="entry name" value="Ubiquitin-like"/>
    <property type="match status" value="1"/>
</dbReference>
<dbReference type="InterPro" id="IPR029071">
    <property type="entry name" value="Ubiquitin-like_domsf"/>
</dbReference>
<evidence type="ECO:0000259" key="2">
    <source>
        <dbReference type="PROSITE" id="PS50053"/>
    </source>
</evidence>
<dbReference type="Gene3D" id="3.10.20.90">
    <property type="entry name" value="Phosphatidylinositol 3-kinase Catalytic Subunit, Chain A, domain 1"/>
    <property type="match status" value="1"/>
</dbReference>
<accession>A0A0L0D6E2</accession>
<evidence type="ECO:0000313" key="3">
    <source>
        <dbReference type="EMBL" id="KNC46883.1"/>
    </source>
</evidence>
<dbReference type="CDD" id="cd16116">
    <property type="entry name" value="Ubl_Smt3_like"/>
    <property type="match status" value="1"/>
</dbReference>
<gene>
    <name evidence="3" type="ORF">AMSG_03314</name>
</gene>
<dbReference type="OrthoDB" id="442921at2759"/>
<protein>
    <submittedName>
        <fullName evidence="3">Small ubiquitin modifier 2</fullName>
    </submittedName>
</protein>
<dbReference type="PROSITE" id="PS50053">
    <property type="entry name" value="UBIQUITIN_2"/>
    <property type="match status" value="1"/>
</dbReference>
<evidence type="ECO:0000313" key="4">
    <source>
        <dbReference type="Proteomes" id="UP000054408"/>
    </source>
</evidence>
<reference evidence="3 4" key="1">
    <citation type="submission" date="2010-05" db="EMBL/GenBank/DDBJ databases">
        <title>The Genome Sequence of Thecamonas trahens ATCC 50062.</title>
        <authorList>
            <consortium name="The Broad Institute Genome Sequencing Platform"/>
            <person name="Russ C."/>
            <person name="Cuomo C."/>
            <person name="Shea T."/>
            <person name="Young S.K."/>
            <person name="Zeng Q."/>
            <person name="Koehrsen M."/>
            <person name="Haas B."/>
            <person name="Borodovsky M."/>
            <person name="Guigo R."/>
            <person name="Alvarado L."/>
            <person name="Berlin A."/>
            <person name="Bochicchio J."/>
            <person name="Borenstein D."/>
            <person name="Chapman S."/>
            <person name="Chen Z."/>
            <person name="Freedman E."/>
            <person name="Gellesch M."/>
            <person name="Goldberg J."/>
            <person name="Griggs A."/>
            <person name="Gujja S."/>
            <person name="Heilman E."/>
            <person name="Heiman D."/>
            <person name="Hepburn T."/>
            <person name="Howarth C."/>
            <person name="Jen D."/>
            <person name="Larson L."/>
            <person name="Mehta T."/>
            <person name="Park D."/>
            <person name="Pearson M."/>
            <person name="Roberts A."/>
            <person name="Saif S."/>
            <person name="Shenoy N."/>
            <person name="Sisk P."/>
            <person name="Stolte C."/>
            <person name="Sykes S."/>
            <person name="Thomson T."/>
            <person name="Walk T."/>
            <person name="White J."/>
            <person name="Yandava C."/>
            <person name="Burger G."/>
            <person name="Gray M.W."/>
            <person name="Holland P.W.H."/>
            <person name="King N."/>
            <person name="Lang F.B.F."/>
            <person name="Roger A.J."/>
            <person name="Ruiz-Trillo I."/>
            <person name="Lander E."/>
            <person name="Nusbaum C."/>
        </authorList>
    </citation>
    <scope>NUCLEOTIDE SEQUENCE [LARGE SCALE GENOMIC DNA]</scope>
    <source>
        <strain evidence="3 4">ATCC 50062</strain>
    </source>
</reference>
<dbReference type="EMBL" id="GL349444">
    <property type="protein sequence ID" value="KNC46883.1"/>
    <property type="molecule type" value="Genomic_DNA"/>
</dbReference>
<dbReference type="Pfam" id="PF11976">
    <property type="entry name" value="Rad60-SLD"/>
    <property type="match status" value="1"/>
</dbReference>
<dbReference type="RefSeq" id="XP_013760156.1">
    <property type="nucleotide sequence ID" value="XM_013904702.1"/>
</dbReference>
<organism evidence="3 4">
    <name type="scientific">Thecamonas trahens ATCC 50062</name>
    <dbReference type="NCBI Taxonomy" id="461836"/>
    <lineage>
        <taxon>Eukaryota</taxon>
        <taxon>Apusozoa</taxon>
        <taxon>Apusomonadida</taxon>
        <taxon>Apusomonadidae</taxon>
        <taxon>Thecamonas</taxon>
    </lineage>
</organism>
<dbReference type="FunFam" id="3.10.20.90:FF:000202">
    <property type="entry name" value="Small ubiquitin-related modifier I"/>
    <property type="match status" value="1"/>
</dbReference>
<dbReference type="InterPro" id="IPR022617">
    <property type="entry name" value="Rad60/SUMO-like_dom"/>
</dbReference>
<sequence length="104" mass="11390">MSDPAPAPESKPKVKDDTAGATEASNHIQIHVVSQSGDDVFFKIKRNTPLSKLMRAYCSRAGVDISAVRFMFDGSRVREDMTAEQLEMEDGDEIDVMAEQVGGQ</sequence>
<dbReference type="InterPro" id="IPR000626">
    <property type="entry name" value="Ubiquitin-like_dom"/>
</dbReference>
<feature type="region of interest" description="Disordered" evidence="1">
    <location>
        <begin position="1"/>
        <end position="25"/>
    </location>
</feature>
<dbReference type="eggNOG" id="KOG1769">
    <property type="taxonomic scope" value="Eukaryota"/>
</dbReference>
<keyword evidence="4" id="KW-1185">Reference proteome</keyword>
<dbReference type="OMA" id="MKIYCAR"/>
<evidence type="ECO:0000256" key="1">
    <source>
        <dbReference type="SAM" id="MobiDB-lite"/>
    </source>
</evidence>